<proteinExistence type="predicted"/>
<sequence>MDVFNFETTSPGSLELEFSEYCELFNYNANYCGAMAECSHVGHDVRGAELHPPLFYGSQQQRPIERHSKAVLQNARRLSHPVFCAVPQEDEKRIECWKYWDPNSEETL</sequence>
<dbReference type="EMBL" id="JAHQIW010000864">
    <property type="protein sequence ID" value="KAJ1350436.1"/>
    <property type="molecule type" value="Genomic_DNA"/>
</dbReference>
<organism evidence="1 2">
    <name type="scientific">Parelaphostrongylus tenuis</name>
    <name type="common">Meningeal worm</name>
    <dbReference type="NCBI Taxonomy" id="148309"/>
    <lineage>
        <taxon>Eukaryota</taxon>
        <taxon>Metazoa</taxon>
        <taxon>Ecdysozoa</taxon>
        <taxon>Nematoda</taxon>
        <taxon>Chromadorea</taxon>
        <taxon>Rhabditida</taxon>
        <taxon>Rhabditina</taxon>
        <taxon>Rhabditomorpha</taxon>
        <taxon>Strongyloidea</taxon>
        <taxon>Metastrongylidae</taxon>
        <taxon>Parelaphostrongylus</taxon>
    </lineage>
</organism>
<dbReference type="AlphaFoldDB" id="A0AAD5MJV9"/>
<keyword evidence="2" id="KW-1185">Reference proteome</keyword>
<reference evidence="1" key="1">
    <citation type="submission" date="2021-06" db="EMBL/GenBank/DDBJ databases">
        <title>Parelaphostrongylus tenuis whole genome reference sequence.</title>
        <authorList>
            <person name="Garwood T.J."/>
            <person name="Larsen P.A."/>
            <person name="Fountain-Jones N.M."/>
            <person name="Garbe J.R."/>
            <person name="Macchietto M.G."/>
            <person name="Kania S.A."/>
            <person name="Gerhold R.W."/>
            <person name="Richards J.E."/>
            <person name="Wolf T.M."/>
        </authorList>
    </citation>
    <scope>NUCLEOTIDE SEQUENCE</scope>
    <source>
        <strain evidence="1">MNPRO001-30</strain>
        <tissue evidence="1">Meninges</tissue>
    </source>
</reference>
<evidence type="ECO:0000313" key="2">
    <source>
        <dbReference type="Proteomes" id="UP001196413"/>
    </source>
</evidence>
<evidence type="ECO:0000313" key="1">
    <source>
        <dbReference type="EMBL" id="KAJ1350436.1"/>
    </source>
</evidence>
<comment type="caution">
    <text evidence="1">The sequence shown here is derived from an EMBL/GenBank/DDBJ whole genome shotgun (WGS) entry which is preliminary data.</text>
</comment>
<gene>
    <name evidence="1" type="ORF">KIN20_006224</name>
</gene>
<accession>A0AAD5MJV9</accession>
<name>A0AAD5MJV9_PARTN</name>
<protein>
    <submittedName>
        <fullName evidence="1">Uncharacterized protein</fullName>
    </submittedName>
</protein>
<dbReference type="Proteomes" id="UP001196413">
    <property type="component" value="Unassembled WGS sequence"/>
</dbReference>